<proteinExistence type="predicted"/>
<protein>
    <submittedName>
        <fullName evidence="1">Uncharacterized protein</fullName>
    </submittedName>
</protein>
<feature type="non-terminal residue" evidence="1">
    <location>
        <position position="1"/>
    </location>
</feature>
<keyword evidence="2" id="KW-1185">Reference proteome</keyword>
<dbReference type="EMBL" id="JAUEPP010000002">
    <property type="protein sequence ID" value="KAK3350575.1"/>
    <property type="molecule type" value="Genomic_DNA"/>
</dbReference>
<accession>A0AAE0MV26</accession>
<sequence>PHSTKMCTVTYNEIKCSRCKTLIKSEVDRSTCYEVLTSQYTASPLVFGGCKAGQTSVTNTKEEGMCDSCKARERTANVWRGAAMG</sequence>
<gene>
    <name evidence="1" type="ORF">B0H65DRAFT_418839</name>
</gene>
<dbReference type="Proteomes" id="UP001278500">
    <property type="component" value="Unassembled WGS sequence"/>
</dbReference>
<reference evidence="1" key="2">
    <citation type="submission" date="2023-06" db="EMBL/GenBank/DDBJ databases">
        <authorList>
            <consortium name="Lawrence Berkeley National Laboratory"/>
            <person name="Haridas S."/>
            <person name="Hensen N."/>
            <person name="Bonometti L."/>
            <person name="Westerberg I."/>
            <person name="Brannstrom I.O."/>
            <person name="Guillou S."/>
            <person name="Cros-Aarteil S."/>
            <person name="Calhoun S."/>
            <person name="Kuo A."/>
            <person name="Mondo S."/>
            <person name="Pangilinan J."/>
            <person name="Riley R."/>
            <person name="Labutti K."/>
            <person name="Andreopoulos B."/>
            <person name="Lipzen A."/>
            <person name="Chen C."/>
            <person name="Yanf M."/>
            <person name="Daum C."/>
            <person name="Ng V."/>
            <person name="Clum A."/>
            <person name="Steindorff A."/>
            <person name="Ohm R."/>
            <person name="Martin F."/>
            <person name="Silar P."/>
            <person name="Natvig D."/>
            <person name="Lalanne C."/>
            <person name="Gautier V."/>
            <person name="Ament-Velasquez S.L."/>
            <person name="Kruys A."/>
            <person name="Hutchinson M.I."/>
            <person name="Powell A.J."/>
            <person name="Barry K."/>
            <person name="Miller A.N."/>
            <person name="Grigoriev I.V."/>
            <person name="Debuchy R."/>
            <person name="Gladieux P."/>
            <person name="Thoren M.H."/>
            <person name="Johannesson H."/>
        </authorList>
    </citation>
    <scope>NUCLEOTIDE SEQUENCE</scope>
    <source>
        <strain evidence="1">CBS 560.94</strain>
    </source>
</reference>
<name>A0AAE0MV26_9PEZI</name>
<dbReference type="GeneID" id="87861322"/>
<evidence type="ECO:0000313" key="1">
    <source>
        <dbReference type="EMBL" id="KAK3350575.1"/>
    </source>
</evidence>
<dbReference type="RefSeq" id="XP_062683870.1">
    <property type="nucleotide sequence ID" value="XM_062824168.1"/>
</dbReference>
<comment type="caution">
    <text evidence="1">The sequence shown here is derived from an EMBL/GenBank/DDBJ whole genome shotgun (WGS) entry which is preliminary data.</text>
</comment>
<reference evidence="1" key="1">
    <citation type="journal article" date="2023" name="Mol. Phylogenet. Evol.">
        <title>Genome-scale phylogeny and comparative genomics of the fungal order Sordariales.</title>
        <authorList>
            <person name="Hensen N."/>
            <person name="Bonometti L."/>
            <person name="Westerberg I."/>
            <person name="Brannstrom I.O."/>
            <person name="Guillou S."/>
            <person name="Cros-Aarteil S."/>
            <person name="Calhoun S."/>
            <person name="Haridas S."/>
            <person name="Kuo A."/>
            <person name="Mondo S."/>
            <person name="Pangilinan J."/>
            <person name="Riley R."/>
            <person name="LaButti K."/>
            <person name="Andreopoulos B."/>
            <person name="Lipzen A."/>
            <person name="Chen C."/>
            <person name="Yan M."/>
            <person name="Daum C."/>
            <person name="Ng V."/>
            <person name="Clum A."/>
            <person name="Steindorff A."/>
            <person name="Ohm R.A."/>
            <person name="Martin F."/>
            <person name="Silar P."/>
            <person name="Natvig D.O."/>
            <person name="Lalanne C."/>
            <person name="Gautier V."/>
            <person name="Ament-Velasquez S.L."/>
            <person name="Kruys A."/>
            <person name="Hutchinson M.I."/>
            <person name="Powell A.J."/>
            <person name="Barry K."/>
            <person name="Miller A.N."/>
            <person name="Grigoriev I.V."/>
            <person name="Debuchy R."/>
            <person name="Gladieux P."/>
            <person name="Hiltunen Thoren M."/>
            <person name="Johannesson H."/>
        </authorList>
    </citation>
    <scope>NUCLEOTIDE SEQUENCE</scope>
    <source>
        <strain evidence="1">CBS 560.94</strain>
    </source>
</reference>
<evidence type="ECO:0000313" key="2">
    <source>
        <dbReference type="Proteomes" id="UP001278500"/>
    </source>
</evidence>
<dbReference type="AlphaFoldDB" id="A0AAE0MV26"/>
<organism evidence="1 2">
    <name type="scientific">Neurospora tetraspora</name>
    <dbReference type="NCBI Taxonomy" id="94610"/>
    <lineage>
        <taxon>Eukaryota</taxon>
        <taxon>Fungi</taxon>
        <taxon>Dikarya</taxon>
        <taxon>Ascomycota</taxon>
        <taxon>Pezizomycotina</taxon>
        <taxon>Sordariomycetes</taxon>
        <taxon>Sordariomycetidae</taxon>
        <taxon>Sordariales</taxon>
        <taxon>Sordariaceae</taxon>
        <taxon>Neurospora</taxon>
    </lineage>
</organism>